<dbReference type="InterPro" id="IPR018957">
    <property type="entry name" value="Znf_C3HC4_RING-type"/>
</dbReference>
<dbReference type="PROSITE" id="PS50089">
    <property type="entry name" value="ZF_RING_2"/>
    <property type="match status" value="1"/>
</dbReference>
<evidence type="ECO:0000256" key="2">
    <source>
        <dbReference type="ARBA" id="ARBA00004123"/>
    </source>
</evidence>
<evidence type="ECO:0000256" key="15">
    <source>
        <dbReference type="RuleBase" id="RU365038"/>
    </source>
</evidence>
<accession>A0AAF0EH04</accession>
<dbReference type="CDD" id="cd16499">
    <property type="entry name" value="RING-HC_Bre1-like"/>
    <property type="match status" value="1"/>
</dbReference>
<evidence type="ECO:0000313" key="19">
    <source>
        <dbReference type="EMBL" id="WFD22172.1"/>
    </source>
</evidence>
<dbReference type="SUPFAM" id="SSF57850">
    <property type="entry name" value="RING/U-box"/>
    <property type="match status" value="1"/>
</dbReference>
<evidence type="ECO:0000313" key="20">
    <source>
        <dbReference type="Proteomes" id="UP001214415"/>
    </source>
</evidence>
<comment type="pathway">
    <text evidence="3 15">Protein modification; protein ubiquitination.</text>
</comment>
<dbReference type="GO" id="GO:0033503">
    <property type="term" value="C:HULC complex"/>
    <property type="evidence" value="ECO:0007669"/>
    <property type="project" value="TreeGrafter"/>
</dbReference>
<protein>
    <recommendedName>
        <fullName evidence="15">E3 ubiquitin protein ligase</fullName>
        <ecNumber evidence="15">2.3.2.27</ecNumber>
    </recommendedName>
</protein>
<sequence length="744" mass="82158">MERKRELVDAGSAAAKRVHLDVDIGEEDDASPDYQRLERFRKEAIYRGLREAKREAARARQDIQALESRVRGMQESVLAVGRFWDQVTYQCSVLPVDEPALQAELAAARAQPLSTTPGPSSPAPSDVLAARSALLERVLTHLAKHSTAAATSANDASQLQERCAGLAGEVSSLQHSLQLAQEQWQTSQERVERLQELLRVAERRVDRLQSGSVREVEDPQGTQAAATLTESPAPVSAPSSVESASQSDAALKTEAPSPHTDEAASRAAAAAKELVDAQDELTTLRELAHTRERALTDVRQELLEARQGAAALQQQLQSLPTDRVQSHPAYHAVQAEMVFLQQEAARLREAAAAAERENAEMREFRLEFQHQTTTQANTHSDELQKQIRMRDADIVRLRGQRDDLNAELLERRARESVKFTQVDEAKALMAQKEEQVAALQSKATRLQTELAALRGDAAAVEASGAAAPPSDADVSSLRLQLQAASASSAALCDEVDRLSAAYDQLEKQAETRMAGLAKLEDKVLRLTTEKSKADSKYFAAMRAKDALEAEKRALARSAERQTKVIERYMDTEKGLQAQLVQAEKEVSAYRRSVQTHASKLAEADRDVSVLRRRLSEAERARAAAEADVAQHLATANDEAAARQRAEETISSLDREVARLRRRAAEMAAVGPRRKGSQSETHLEYLNTLLRCSACKERYRDRIITRCLHTFCEACVNARIQTRQRKCPHCGLAFATSDVQVLYLQ</sequence>
<evidence type="ECO:0000256" key="6">
    <source>
        <dbReference type="ARBA" id="ARBA00022723"/>
    </source>
</evidence>
<keyword evidence="5 15" id="KW-0808">Transferase</keyword>
<feature type="domain" description="RING-type" evidence="18">
    <location>
        <begin position="691"/>
        <end position="729"/>
    </location>
</feature>
<evidence type="ECO:0000256" key="17">
    <source>
        <dbReference type="SAM" id="MobiDB-lite"/>
    </source>
</evidence>
<evidence type="ECO:0000256" key="4">
    <source>
        <dbReference type="ARBA" id="ARBA00005555"/>
    </source>
</evidence>
<dbReference type="AlphaFoldDB" id="A0AAF0EH04"/>
<evidence type="ECO:0000256" key="14">
    <source>
        <dbReference type="PROSITE-ProRule" id="PRU00175"/>
    </source>
</evidence>
<feature type="coiled-coil region" evidence="16">
    <location>
        <begin position="42"/>
        <end position="76"/>
    </location>
</feature>
<evidence type="ECO:0000256" key="11">
    <source>
        <dbReference type="ARBA" id="ARBA00023054"/>
    </source>
</evidence>
<evidence type="ECO:0000256" key="8">
    <source>
        <dbReference type="ARBA" id="ARBA00022786"/>
    </source>
</evidence>
<dbReference type="PROSITE" id="PS00518">
    <property type="entry name" value="ZF_RING_1"/>
    <property type="match status" value="1"/>
</dbReference>
<dbReference type="InterPro" id="IPR058643">
    <property type="entry name" value="BRE1-like_CC"/>
</dbReference>
<keyword evidence="11 15" id="KW-0175">Coiled coil</keyword>
<dbReference type="Pfam" id="PF08647">
    <property type="entry name" value="BRE1"/>
    <property type="match status" value="1"/>
</dbReference>
<comment type="subcellular location">
    <subcellularLocation>
        <location evidence="2 15">Nucleus</location>
    </subcellularLocation>
</comment>
<evidence type="ECO:0000256" key="12">
    <source>
        <dbReference type="ARBA" id="ARBA00023242"/>
    </source>
</evidence>
<keyword evidence="7 14" id="KW-0863">Zinc-finger</keyword>
<proteinExistence type="inferred from homology"/>
<evidence type="ECO:0000256" key="7">
    <source>
        <dbReference type="ARBA" id="ARBA00022771"/>
    </source>
</evidence>
<dbReference type="GO" id="GO:0061630">
    <property type="term" value="F:ubiquitin protein ligase activity"/>
    <property type="evidence" value="ECO:0007669"/>
    <property type="project" value="UniProtKB-EC"/>
</dbReference>
<dbReference type="GO" id="GO:0006325">
    <property type="term" value="P:chromatin organization"/>
    <property type="evidence" value="ECO:0007669"/>
    <property type="project" value="UniProtKB-KW"/>
</dbReference>
<dbReference type="GO" id="GO:0008270">
    <property type="term" value="F:zinc ion binding"/>
    <property type="evidence" value="ECO:0007669"/>
    <property type="project" value="UniProtKB-KW"/>
</dbReference>
<evidence type="ECO:0000256" key="16">
    <source>
        <dbReference type="SAM" id="Coils"/>
    </source>
</evidence>
<keyword evidence="8 15" id="KW-0833">Ubl conjugation pathway</keyword>
<dbReference type="EMBL" id="CP119901">
    <property type="protein sequence ID" value="WFD22172.1"/>
    <property type="molecule type" value="Genomic_DNA"/>
</dbReference>
<keyword evidence="20" id="KW-1185">Reference proteome</keyword>
<gene>
    <name evidence="19" type="primary">BRE1</name>
    <name evidence="19" type="ORF">MEQU1_000834</name>
</gene>
<feature type="compositionally biased region" description="Low complexity" evidence="17">
    <location>
        <begin position="230"/>
        <end position="245"/>
    </location>
</feature>
<feature type="coiled-coil region" evidence="16">
    <location>
        <begin position="267"/>
        <end position="367"/>
    </location>
</feature>
<dbReference type="Pfam" id="PF26095">
    <property type="entry name" value="CC_Bre1"/>
    <property type="match status" value="1"/>
</dbReference>
<dbReference type="Gene3D" id="3.30.40.10">
    <property type="entry name" value="Zinc/RING finger domain, C3HC4 (zinc finger)"/>
    <property type="match status" value="1"/>
</dbReference>
<keyword evidence="9 15" id="KW-0862">Zinc</keyword>
<dbReference type="InterPro" id="IPR013083">
    <property type="entry name" value="Znf_RING/FYVE/PHD"/>
</dbReference>
<evidence type="ECO:0000256" key="13">
    <source>
        <dbReference type="ARBA" id="ARBA00059679"/>
    </source>
</evidence>
<evidence type="ECO:0000256" key="5">
    <source>
        <dbReference type="ARBA" id="ARBA00022679"/>
    </source>
</evidence>
<evidence type="ECO:0000256" key="9">
    <source>
        <dbReference type="ARBA" id="ARBA00022833"/>
    </source>
</evidence>
<dbReference type="Proteomes" id="UP001214415">
    <property type="component" value="Chromosome 2"/>
</dbReference>
<feature type="coiled-coil region" evidence="16">
    <location>
        <begin position="422"/>
        <end position="456"/>
    </location>
</feature>
<dbReference type="SMART" id="SM00184">
    <property type="entry name" value="RING"/>
    <property type="match status" value="1"/>
</dbReference>
<feature type="region of interest" description="Disordered" evidence="17">
    <location>
        <begin position="210"/>
        <end position="264"/>
    </location>
</feature>
<keyword evidence="6 15" id="KW-0479">Metal-binding</keyword>
<comment type="similarity">
    <text evidence="4 15">Belongs to the BRE1 family.</text>
</comment>
<dbReference type="EC" id="2.3.2.27" evidence="15"/>
<keyword evidence="19" id="KW-0012">Acyltransferase</keyword>
<dbReference type="PANTHER" id="PTHR23163:SF0">
    <property type="entry name" value="E3 UBIQUITIN-PROTEIN LIGASE BRE1"/>
    <property type="match status" value="1"/>
</dbReference>
<comment type="function">
    <text evidence="13">E3 ubiquitin-protein ligase that mediates monoubiquitination of histone H2B to form H2BK123ub1. H2BK123ub1 gives a specific tag for epigenetic transcriptional activation and is also a prerequisite for H3K4me and H3K79me formation.</text>
</comment>
<feature type="compositionally biased region" description="Polar residues" evidence="17">
    <location>
        <begin position="220"/>
        <end position="229"/>
    </location>
</feature>
<dbReference type="GO" id="GO:0016567">
    <property type="term" value="P:protein ubiquitination"/>
    <property type="evidence" value="ECO:0007669"/>
    <property type="project" value="UniProtKB-UniRule"/>
</dbReference>
<dbReference type="Pfam" id="PF00097">
    <property type="entry name" value="zf-C3HC4"/>
    <property type="match status" value="1"/>
</dbReference>
<evidence type="ECO:0000259" key="18">
    <source>
        <dbReference type="PROSITE" id="PS50089"/>
    </source>
</evidence>
<evidence type="ECO:0000256" key="10">
    <source>
        <dbReference type="ARBA" id="ARBA00022853"/>
    </source>
</evidence>
<keyword evidence="10 15" id="KW-0156">Chromatin regulator</keyword>
<dbReference type="GO" id="GO:0005634">
    <property type="term" value="C:nucleus"/>
    <property type="evidence" value="ECO:0007669"/>
    <property type="project" value="UniProtKB-SubCell"/>
</dbReference>
<reference evidence="19" key="1">
    <citation type="submission" date="2023-03" db="EMBL/GenBank/DDBJ databases">
        <title>Mating type loci evolution in Malassezia.</title>
        <authorList>
            <person name="Coelho M.A."/>
        </authorList>
    </citation>
    <scope>NUCLEOTIDE SEQUENCE</scope>
    <source>
        <strain evidence="19">CBS 12830</strain>
    </source>
</reference>
<organism evidence="19 20">
    <name type="scientific">Malassezia equina</name>
    <dbReference type="NCBI Taxonomy" id="1381935"/>
    <lineage>
        <taxon>Eukaryota</taxon>
        <taxon>Fungi</taxon>
        <taxon>Dikarya</taxon>
        <taxon>Basidiomycota</taxon>
        <taxon>Ustilaginomycotina</taxon>
        <taxon>Malasseziomycetes</taxon>
        <taxon>Malasseziales</taxon>
        <taxon>Malasseziaceae</taxon>
        <taxon>Malassezia</taxon>
    </lineage>
</organism>
<dbReference type="SUPFAM" id="SSF57997">
    <property type="entry name" value="Tropomyosin"/>
    <property type="match status" value="1"/>
</dbReference>
<evidence type="ECO:0000256" key="1">
    <source>
        <dbReference type="ARBA" id="ARBA00000900"/>
    </source>
</evidence>
<comment type="catalytic activity">
    <reaction evidence="1 15">
        <text>S-ubiquitinyl-[E2 ubiquitin-conjugating enzyme]-L-cysteine + [acceptor protein]-L-lysine = [E2 ubiquitin-conjugating enzyme]-L-cysteine + N(6)-ubiquitinyl-[acceptor protein]-L-lysine.</text>
        <dbReference type="EC" id="2.3.2.27"/>
    </reaction>
</comment>
<feature type="coiled-coil region" evidence="16">
    <location>
        <begin position="488"/>
        <end position="669"/>
    </location>
</feature>
<evidence type="ECO:0000256" key="3">
    <source>
        <dbReference type="ARBA" id="ARBA00004906"/>
    </source>
</evidence>
<name>A0AAF0EH04_9BASI</name>
<dbReference type="PANTHER" id="PTHR23163">
    <property type="entry name" value="RING FINGER PROTEIN-RELATED"/>
    <property type="match status" value="1"/>
</dbReference>
<dbReference type="InterPro" id="IPR017907">
    <property type="entry name" value="Znf_RING_CS"/>
</dbReference>
<dbReference type="InterPro" id="IPR001841">
    <property type="entry name" value="Znf_RING"/>
</dbReference>
<keyword evidence="12 15" id="KW-0539">Nucleus</keyword>
<dbReference type="InterPro" id="IPR013956">
    <property type="entry name" value="E3_ubiquit_lig_Bre1"/>
</dbReference>